<dbReference type="EMBL" id="KC008572">
    <property type="protein sequence ID" value="AGF85118.1"/>
    <property type="molecule type" value="Genomic_DNA"/>
</dbReference>
<evidence type="ECO:0000313" key="1">
    <source>
        <dbReference type="EMBL" id="AGF85118.1"/>
    </source>
</evidence>
<protein>
    <submittedName>
        <fullName evidence="1">Repeat protein</fullName>
    </submittedName>
</protein>
<keyword evidence="2" id="KW-1185">Reference proteome</keyword>
<reference evidence="1 2" key="1">
    <citation type="submission" date="2012-10" db="EMBL/GenBank/DDBJ databases">
        <title>Complete genome sequence of Moumouvirus goulette.</title>
        <authorList>
            <person name="Fournous G."/>
            <person name="Bougalmi M."/>
            <person name="Colson P."/>
        </authorList>
    </citation>
    <scope>NUCLEOTIDE SEQUENCE [LARGE SCALE GENOMIC DNA]</scope>
</reference>
<evidence type="ECO:0000313" key="2">
    <source>
        <dbReference type="Proteomes" id="UP000241071"/>
    </source>
</evidence>
<gene>
    <name evidence="1" type="ORF">glt_00309</name>
</gene>
<organism evidence="1 2">
    <name type="scientific">Moumouvirus goulette</name>
    <dbReference type="NCBI Taxonomy" id="1247379"/>
    <lineage>
        <taxon>Viruses</taxon>
        <taxon>Varidnaviria</taxon>
        <taxon>Bamfordvirae</taxon>
        <taxon>Nucleocytoviricota</taxon>
        <taxon>Megaviricetes</taxon>
        <taxon>Imitervirales</taxon>
        <taxon>Mimiviridae</taxon>
        <taxon>Megamimivirinae</taxon>
        <taxon>Moumouvirus</taxon>
        <taxon>Moumouvirus goulettemassiliense</taxon>
    </lineage>
</organism>
<name>M1PGJ1_9VIRU</name>
<sequence length="321" mass="37997">MILKFYYIDYLDLPLGIHDVKYKDLYLLKYDIVELFLNSEEYIYLVEVDLNDPETSFEKCKQEGFRCSRINILEKYSLLDLSTYYNIGVKKVIIDSSDSIDSQNNRFIKFINALNNSDIELYFSSHFINNASSNDNIDLLNLYFIYGKKMSYDESAIDFASKYGNIKSLNWWLSSGLELKYSEKSLEYFYCEEEDAVKILSWWFESGLEIKYNDKFIENLSMRKYLKALDKLVSYGFKILCTDKILDHASSHGYCKVLDWWLKSGIELSYTEQSIDSAISLRNEKILKWWINSGLELKYTKAFVLSSQEWLKQIDILDYFK</sequence>
<dbReference type="SUPFAM" id="SSF140860">
    <property type="entry name" value="Pseudo ankyrin repeat-like"/>
    <property type="match status" value="1"/>
</dbReference>
<proteinExistence type="predicted"/>
<accession>M1PGJ1</accession>
<dbReference type="Proteomes" id="UP000241071">
    <property type="component" value="Segment"/>
</dbReference>